<feature type="non-terminal residue" evidence="2">
    <location>
        <position position="1"/>
    </location>
</feature>
<dbReference type="Proteomes" id="UP001529510">
    <property type="component" value="Unassembled WGS sequence"/>
</dbReference>
<proteinExistence type="predicted"/>
<dbReference type="AlphaFoldDB" id="A0ABD0PWL7"/>
<evidence type="ECO:0000256" key="1">
    <source>
        <dbReference type="ARBA" id="ARBA00022574"/>
    </source>
</evidence>
<keyword evidence="1" id="KW-0853">WD repeat</keyword>
<dbReference type="PANTHER" id="PTHR46108:SF3">
    <property type="entry name" value="WD REPEAT- AND FYVE DOMAIN-CONTAINING PROTEIN 4"/>
    <property type="match status" value="1"/>
</dbReference>
<dbReference type="EMBL" id="JAMKFB020000013">
    <property type="protein sequence ID" value="KAL0178105.1"/>
    <property type="molecule type" value="Genomic_DNA"/>
</dbReference>
<organism evidence="2 3">
    <name type="scientific">Cirrhinus mrigala</name>
    <name type="common">Mrigala</name>
    <dbReference type="NCBI Taxonomy" id="683832"/>
    <lineage>
        <taxon>Eukaryota</taxon>
        <taxon>Metazoa</taxon>
        <taxon>Chordata</taxon>
        <taxon>Craniata</taxon>
        <taxon>Vertebrata</taxon>
        <taxon>Euteleostomi</taxon>
        <taxon>Actinopterygii</taxon>
        <taxon>Neopterygii</taxon>
        <taxon>Teleostei</taxon>
        <taxon>Ostariophysi</taxon>
        <taxon>Cypriniformes</taxon>
        <taxon>Cyprinidae</taxon>
        <taxon>Labeoninae</taxon>
        <taxon>Labeonini</taxon>
        <taxon>Cirrhinus</taxon>
    </lineage>
</organism>
<reference evidence="2 3" key="1">
    <citation type="submission" date="2024-05" db="EMBL/GenBank/DDBJ databases">
        <title>Genome sequencing and assembly of Indian major carp, Cirrhinus mrigala (Hamilton, 1822).</title>
        <authorList>
            <person name="Mohindra V."/>
            <person name="Chowdhury L.M."/>
            <person name="Lal K."/>
            <person name="Jena J.K."/>
        </authorList>
    </citation>
    <scope>NUCLEOTIDE SEQUENCE [LARGE SCALE GENOMIC DNA]</scope>
    <source>
        <strain evidence="2">CM1030</strain>
        <tissue evidence="2">Blood</tissue>
    </source>
</reference>
<dbReference type="InterPro" id="IPR051944">
    <property type="entry name" value="BEACH_domain_protein"/>
</dbReference>
<accession>A0ABD0PWL7</accession>
<gene>
    <name evidence="2" type="ORF">M9458_026999</name>
</gene>
<sequence>SISMDPSAVIDICGIIGTPSLWKQHAALVWRVGPTYLFEEVLSSDQVETIYGQGTKYIGSYLALNAQGEKMSFFL</sequence>
<comment type="caution">
    <text evidence="2">The sequence shown here is derived from an EMBL/GenBank/DDBJ whole genome shotgun (WGS) entry which is preliminary data.</text>
</comment>
<evidence type="ECO:0000313" key="3">
    <source>
        <dbReference type="Proteomes" id="UP001529510"/>
    </source>
</evidence>
<dbReference type="PANTHER" id="PTHR46108">
    <property type="entry name" value="BLUE CHEESE"/>
    <property type="match status" value="1"/>
</dbReference>
<feature type="non-terminal residue" evidence="2">
    <location>
        <position position="75"/>
    </location>
</feature>
<protein>
    <submittedName>
        <fullName evidence="2">Uncharacterized protein</fullName>
    </submittedName>
</protein>
<evidence type="ECO:0000313" key="2">
    <source>
        <dbReference type="EMBL" id="KAL0178105.1"/>
    </source>
</evidence>
<name>A0ABD0PWL7_CIRMR</name>
<keyword evidence="3" id="KW-1185">Reference proteome</keyword>